<dbReference type="RefSeq" id="WP_316660953.1">
    <property type="nucleotide sequence ID" value="NZ_JAWHTF010000001.1"/>
</dbReference>
<accession>A0ABU3U415</accession>
<dbReference type="Proteomes" id="UP001268651">
    <property type="component" value="Unassembled WGS sequence"/>
</dbReference>
<name>A0ABU3U415_9FLAO</name>
<organism evidence="1 2">
    <name type="scientific">Gilvirhabdus luticola</name>
    <dbReference type="NCBI Taxonomy" id="3079858"/>
    <lineage>
        <taxon>Bacteria</taxon>
        <taxon>Pseudomonadati</taxon>
        <taxon>Bacteroidota</taxon>
        <taxon>Flavobacteriia</taxon>
        <taxon>Flavobacteriales</taxon>
        <taxon>Flavobacteriaceae</taxon>
        <taxon>Gilvirhabdus</taxon>
    </lineage>
</organism>
<dbReference type="Pfam" id="PF06906">
    <property type="entry name" value="DUF1272"/>
    <property type="match status" value="1"/>
</dbReference>
<dbReference type="EMBL" id="JAWHTF010000001">
    <property type="protein sequence ID" value="MDU8885096.1"/>
    <property type="molecule type" value="Genomic_DNA"/>
</dbReference>
<protein>
    <submittedName>
        <fullName evidence="1">DUF1272 domain-containing protein</fullName>
    </submittedName>
</protein>
<evidence type="ECO:0000313" key="1">
    <source>
        <dbReference type="EMBL" id="MDU8885096.1"/>
    </source>
</evidence>
<proteinExistence type="predicted"/>
<dbReference type="InterPro" id="IPR010696">
    <property type="entry name" value="DUF1272"/>
</dbReference>
<sequence>MLEIRPTCENCNKPLPFDSEEAMICTFECTYCKHCVETILHHVCPNCGGGFEKRPIRPKDLLNKYPVSTNIVYKPINLEAHLKKVNLK</sequence>
<comment type="caution">
    <text evidence="1">The sequence shown here is derived from an EMBL/GenBank/DDBJ whole genome shotgun (WGS) entry which is preliminary data.</text>
</comment>
<gene>
    <name evidence="1" type="ORF">RXV94_02910</name>
</gene>
<evidence type="ECO:0000313" key="2">
    <source>
        <dbReference type="Proteomes" id="UP001268651"/>
    </source>
</evidence>
<reference evidence="1 2" key="1">
    <citation type="submission" date="2023-10" db="EMBL/GenBank/DDBJ databases">
        <title>Marimonas sp. nov. isolated from tidal mud flat.</title>
        <authorList>
            <person name="Jaincy N.J."/>
            <person name="Srinivasan S."/>
            <person name="Lee S.-S."/>
        </authorList>
    </citation>
    <scope>NUCLEOTIDE SEQUENCE [LARGE SCALE GENOMIC DNA]</scope>
    <source>
        <strain evidence="1 2">MJ-SS3</strain>
    </source>
</reference>
<keyword evidence="2" id="KW-1185">Reference proteome</keyword>